<comment type="subcellular location">
    <subcellularLocation>
        <location evidence="1">Membrane</location>
        <topology evidence="1">Multi-pass membrane protein</topology>
    </subcellularLocation>
</comment>
<accession>A0ABU1WCS0</accession>
<evidence type="ECO:0000313" key="9">
    <source>
        <dbReference type="Proteomes" id="UP001251524"/>
    </source>
</evidence>
<evidence type="ECO:0000256" key="1">
    <source>
        <dbReference type="ARBA" id="ARBA00004141"/>
    </source>
</evidence>
<comment type="caution">
    <text evidence="8">The sequence shown here is derived from an EMBL/GenBank/DDBJ whole genome shotgun (WGS) entry which is preliminary data.</text>
</comment>
<proteinExistence type="inferred from homology"/>
<comment type="similarity">
    <text evidence="2">Belongs to the ABC-2 integral membrane protein family.</text>
</comment>
<keyword evidence="4 6" id="KW-1133">Transmembrane helix</keyword>
<dbReference type="PANTHER" id="PTHR43077:SF11">
    <property type="entry name" value="TRANSPORT PERMEASE YVFS-RELATED"/>
    <property type="match status" value="1"/>
</dbReference>
<dbReference type="PANTHER" id="PTHR43077">
    <property type="entry name" value="TRANSPORT PERMEASE YVFS-RELATED"/>
    <property type="match status" value="1"/>
</dbReference>
<feature type="domain" description="ABC-2 type transporter transmembrane" evidence="7">
    <location>
        <begin position="24"/>
        <end position="216"/>
    </location>
</feature>
<keyword evidence="9" id="KW-1185">Reference proteome</keyword>
<feature type="transmembrane region" description="Helical" evidence="6">
    <location>
        <begin position="111"/>
        <end position="134"/>
    </location>
</feature>
<organism evidence="8 9">
    <name type="scientific">Lysobacter niastensis</name>
    <dbReference type="NCBI Taxonomy" id="380629"/>
    <lineage>
        <taxon>Bacteria</taxon>
        <taxon>Pseudomonadati</taxon>
        <taxon>Pseudomonadota</taxon>
        <taxon>Gammaproteobacteria</taxon>
        <taxon>Lysobacterales</taxon>
        <taxon>Lysobacteraceae</taxon>
        <taxon>Lysobacter</taxon>
    </lineage>
</organism>
<feature type="transmembrane region" description="Helical" evidence="6">
    <location>
        <begin position="68"/>
        <end position="90"/>
    </location>
</feature>
<feature type="transmembrane region" description="Helical" evidence="6">
    <location>
        <begin position="36"/>
        <end position="56"/>
    </location>
</feature>
<dbReference type="RefSeq" id="WP_310063082.1">
    <property type="nucleotide sequence ID" value="NZ_JAVDVY010000002.1"/>
</dbReference>
<evidence type="ECO:0000256" key="4">
    <source>
        <dbReference type="ARBA" id="ARBA00022989"/>
    </source>
</evidence>
<evidence type="ECO:0000256" key="2">
    <source>
        <dbReference type="ARBA" id="ARBA00007783"/>
    </source>
</evidence>
<dbReference type="PIRSF" id="PIRSF006648">
    <property type="entry name" value="DrrB"/>
    <property type="match status" value="1"/>
</dbReference>
<feature type="transmembrane region" description="Helical" evidence="6">
    <location>
        <begin position="179"/>
        <end position="197"/>
    </location>
</feature>
<dbReference type="InterPro" id="IPR000412">
    <property type="entry name" value="ABC_2_transport"/>
</dbReference>
<evidence type="ECO:0000313" key="8">
    <source>
        <dbReference type="EMBL" id="MDR7135418.1"/>
    </source>
</evidence>
<reference evidence="8 9" key="1">
    <citation type="submission" date="2023-07" db="EMBL/GenBank/DDBJ databases">
        <title>Sorghum-associated microbial communities from plants grown in Nebraska, USA.</title>
        <authorList>
            <person name="Schachtman D."/>
        </authorList>
    </citation>
    <scope>NUCLEOTIDE SEQUENCE [LARGE SCALE GENOMIC DNA]</scope>
    <source>
        <strain evidence="8 9">BE198</strain>
    </source>
</reference>
<name>A0ABU1WCS0_9GAMM</name>
<gene>
    <name evidence="8" type="ORF">J2X06_002627</name>
</gene>
<protein>
    <submittedName>
        <fullName evidence="8">ABC-2 type transport system permease protein</fullName>
    </submittedName>
</protein>
<evidence type="ECO:0000256" key="6">
    <source>
        <dbReference type="SAM" id="Phobius"/>
    </source>
</evidence>
<evidence type="ECO:0000256" key="3">
    <source>
        <dbReference type="ARBA" id="ARBA00022692"/>
    </source>
</evidence>
<feature type="transmembrane region" description="Helical" evidence="6">
    <location>
        <begin position="146"/>
        <end position="167"/>
    </location>
</feature>
<keyword evidence="3 6" id="KW-0812">Transmembrane</keyword>
<evidence type="ECO:0000259" key="7">
    <source>
        <dbReference type="Pfam" id="PF01061"/>
    </source>
</evidence>
<dbReference type="Proteomes" id="UP001251524">
    <property type="component" value="Unassembled WGS sequence"/>
</dbReference>
<dbReference type="Pfam" id="PF01061">
    <property type="entry name" value="ABC2_membrane"/>
    <property type="match status" value="1"/>
</dbReference>
<dbReference type="InterPro" id="IPR051328">
    <property type="entry name" value="T7SS_ABC-Transporter"/>
</dbReference>
<keyword evidence="5 6" id="KW-0472">Membrane</keyword>
<feature type="transmembrane region" description="Helical" evidence="6">
    <location>
        <begin position="231"/>
        <end position="250"/>
    </location>
</feature>
<dbReference type="InterPro" id="IPR013525">
    <property type="entry name" value="ABC2_TM"/>
</dbReference>
<dbReference type="EMBL" id="JAVDVY010000002">
    <property type="protein sequence ID" value="MDR7135418.1"/>
    <property type="molecule type" value="Genomic_DNA"/>
</dbReference>
<sequence length="260" mass="27460">MNATVATSSSSSHSPLRSYLLETRCEFMRMLRTPSFSIPTLAFPVLFYLLFGVLLGSRGGAQAGTYLFASYGVFGVMAPGLFGFGVGIAMDRERGFMKLKQAMPAPPGATLMARMLMAIVFAALIVAEVTVIALSLGGVQLSVAQVALLFVVDVLGVLPFCAIGLWVGSLAGGQGAPALVNLIYLPMAFLSGLWMPLHVLPPIFAKIAPVWPAWHLGQLALKVVGRDSGGAAWMHVLVLAAMAVVFFLLARRRLAAGAHA</sequence>
<evidence type="ECO:0000256" key="5">
    <source>
        <dbReference type="ARBA" id="ARBA00023136"/>
    </source>
</evidence>